<dbReference type="Pfam" id="PF08241">
    <property type="entry name" value="Methyltransf_11"/>
    <property type="match status" value="1"/>
</dbReference>
<comment type="caution">
    <text evidence="2">The sequence shown here is derived from an EMBL/GenBank/DDBJ whole genome shotgun (WGS) entry which is preliminary data.</text>
</comment>
<evidence type="ECO:0000313" key="3">
    <source>
        <dbReference type="Proteomes" id="UP000627369"/>
    </source>
</evidence>
<dbReference type="RefSeq" id="WP_308434134.1">
    <property type="nucleotide sequence ID" value="NZ_BNAS01000004.1"/>
</dbReference>
<dbReference type="PANTHER" id="PTHR42912">
    <property type="entry name" value="METHYLTRANSFERASE"/>
    <property type="match status" value="1"/>
</dbReference>
<dbReference type="InterPro" id="IPR029063">
    <property type="entry name" value="SAM-dependent_MTases_sf"/>
</dbReference>
<dbReference type="PANTHER" id="PTHR42912:SF93">
    <property type="entry name" value="N6-ADENOSINE-METHYLTRANSFERASE TMT1A"/>
    <property type="match status" value="1"/>
</dbReference>
<dbReference type="InterPro" id="IPR050508">
    <property type="entry name" value="Methyltransf_Superfamily"/>
</dbReference>
<dbReference type="AlphaFoldDB" id="A0A919FX46"/>
<name>A0A919FX46_9MICO</name>
<dbReference type="CDD" id="cd02440">
    <property type="entry name" value="AdoMet_MTases"/>
    <property type="match status" value="1"/>
</dbReference>
<reference evidence="2" key="2">
    <citation type="submission" date="2020-09" db="EMBL/GenBank/DDBJ databases">
        <authorList>
            <person name="Sun Q."/>
            <person name="Zhou Y."/>
        </authorList>
    </citation>
    <scope>NUCLEOTIDE SEQUENCE</scope>
    <source>
        <strain evidence="2">CGMCC 4.7398</strain>
    </source>
</reference>
<evidence type="ECO:0000259" key="1">
    <source>
        <dbReference type="Pfam" id="PF08241"/>
    </source>
</evidence>
<accession>A0A919FX46</accession>
<evidence type="ECO:0000313" key="2">
    <source>
        <dbReference type="EMBL" id="GHH74063.1"/>
    </source>
</evidence>
<dbReference type="SUPFAM" id="SSF53335">
    <property type="entry name" value="S-adenosyl-L-methionine-dependent methyltransferases"/>
    <property type="match status" value="1"/>
</dbReference>
<keyword evidence="3" id="KW-1185">Reference proteome</keyword>
<organism evidence="2 3">
    <name type="scientific">Promicromonospora soli</name>
    <dbReference type="NCBI Taxonomy" id="2035533"/>
    <lineage>
        <taxon>Bacteria</taxon>
        <taxon>Bacillati</taxon>
        <taxon>Actinomycetota</taxon>
        <taxon>Actinomycetes</taxon>
        <taxon>Micrococcales</taxon>
        <taxon>Promicromonosporaceae</taxon>
        <taxon>Promicromonospora</taxon>
    </lineage>
</organism>
<dbReference type="InterPro" id="IPR013216">
    <property type="entry name" value="Methyltransf_11"/>
</dbReference>
<dbReference type="GO" id="GO:0008757">
    <property type="term" value="F:S-adenosylmethionine-dependent methyltransferase activity"/>
    <property type="evidence" value="ECO:0007669"/>
    <property type="project" value="InterPro"/>
</dbReference>
<reference evidence="2" key="1">
    <citation type="journal article" date="2014" name="Int. J. Syst. Evol. Microbiol.">
        <title>Complete genome sequence of Corynebacterium casei LMG S-19264T (=DSM 44701T), isolated from a smear-ripened cheese.</title>
        <authorList>
            <consortium name="US DOE Joint Genome Institute (JGI-PGF)"/>
            <person name="Walter F."/>
            <person name="Albersmeier A."/>
            <person name="Kalinowski J."/>
            <person name="Ruckert C."/>
        </authorList>
    </citation>
    <scope>NUCLEOTIDE SEQUENCE</scope>
    <source>
        <strain evidence="2">CGMCC 4.7398</strain>
    </source>
</reference>
<dbReference type="EMBL" id="BNAS01000004">
    <property type="protein sequence ID" value="GHH74063.1"/>
    <property type="molecule type" value="Genomic_DNA"/>
</dbReference>
<sequence>MNPTTDEPDPQVDQETRRANFVTYYDAESADRAERPIPEWRTAARQEFLARLANEQRRTVLEVGCGPGHDGRAITAAGFTYAGADLSPGMVAVARATGLDVRVASATDLPFDDHSFDAAWSMSTLMHLDDAELDRALNEIARVLVPGGLVAIGMWGARELTVGHAAELGQDYGPPRYFHRRTDADVRERLGAHGTIESWWTRPSSPGSSHHYQYAVVRTSRCAHDPRTA</sequence>
<dbReference type="Proteomes" id="UP000627369">
    <property type="component" value="Unassembled WGS sequence"/>
</dbReference>
<proteinExistence type="predicted"/>
<dbReference type="Gene3D" id="3.40.50.150">
    <property type="entry name" value="Vaccinia Virus protein VP39"/>
    <property type="match status" value="1"/>
</dbReference>
<feature type="domain" description="Methyltransferase type 11" evidence="1">
    <location>
        <begin position="61"/>
        <end position="152"/>
    </location>
</feature>
<protein>
    <recommendedName>
        <fullName evidence="1">Methyltransferase type 11 domain-containing protein</fullName>
    </recommendedName>
</protein>
<gene>
    <name evidence="2" type="ORF">GCM10017772_26830</name>
</gene>